<evidence type="ECO:0000256" key="1">
    <source>
        <dbReference type="SAM" id="MobiDB-lite"/>
    </source>
</evidence>
<keyword evidence="2" id="KW-1133">Transmembrane helix</keyword>
<dbReference type="AlphaFoldDB" id="A0A0D3D6M0"/>
<organism evidence="3 4">
    <name type="scientific">Brassica oleracea var. oleracea</name>
    <dbReference type="NCBI Taxonomy" id="109376"/>
    <lineage>
        <taxon>Eukaryota</taxon>
        <taxon>Viridiplantae</taxon>
        <taxon>Streptophyta</taxon>
        <taxon>Embryophyta</taxon>
        <taxon>Tracheophyta</taxon>
        <taxon>Spermatophyta</taxon>
        <taxon>Magnoliopsida</taxon>
        <taxon>eudicotyledons</taxon>
        <taxon>Gunneridae</taxon>
        <taxon>Pentapetalae</taxon>
        <taxon>rosids</taxon>
        <taxon>malvids</taxon>
        <taxon>Brassicales</taxon>
        <taxon>Brassicaceae</taxon>
        <taxon>Brassiceae</taxon>
        <taxon>Brassica</taxon>
    </lineage>
</organism>
<evidence type="ECO:0000256" key="2">
    <source>
        <dbReference type="SAM" id="Phobius"/>
    </source>
</evidence>
<reference evidence="3" key="2">
    <citation type="submission" date="2015-03" db="UniProtKB">
        <authorList>
            <consortium name="EnsemblPlants"/>
        </authorList>
    </citation>
    <scope>IDENTIFICATION</scope>
</reference>
<keyword evidence="2" id="KW-0472">Membrane</keyword>
<feature type="region of interest" description="Disordered" evidence="1">
    <location>
        <begin position="1"/>
        <end position="34"/>
    </location>
</feature>
<dbReference type="Gramene" id="Bo7g050450.1">
    <property type="protein sequence ID" value="Bo7g050450.1"/>
    <property type="gene ID" value="Bo7g050450"/>
</dbReference>
<protein>
    <submittedName>
        <fullName evidence="3">Uncharacterized protein</fullName>
    </submittedName>
</protein>
<feature type="transmembrane region" description="Helical" evidence="2">
    <location>
        <begin position="62"/>
        <end position="80"/>
    </location>
</feature>
<evidence type="ECO:0000313" key="4">
    <source>
        <dbReference type="Proteomes" id="UP000032141"/>
    </source>
</evidence>
<evidence type="ECO:0000313" key="3">
    <source>
        <dbReference type="EnsemblPlants" id="Bo7g050450.1"/>
    </source>
</evidence>
<accession>A0A0D3D6M0</accession>
<dbReference type="HOGENOM" id="CLU_1973614_0_0_1"/>
<dbReference type="Proteomes" id="UP000032141">
    <property type="component" value="Chromosome C7"/>
</dbReference>
<name>A0A0D3D6M0_BRAOL</name>
<dbReference type="STRING" id="109376.A0A0D3D6M0"/>
<feature type="compositionally biased region" description="Acidic residues" evidence="1">
    <location>
        <begin position="22"/>
        <end position="31"/>
    </location>
</feature>
<dbReference type="PANTHER" id="PTHR36736">
    <property type="entry name" value="OS03G0100030 PROTEIN"/>
    <property type="match status" value="1"/>
</dbReference>
<dbReference type="PANTHER" id="PTHR36736:SF1">
    <property type="entry name" value="OS03G0100030 PROTEIN"/>
    <property type="match status" value="1"/>
</dbReference>
<keyword evidence="4" id="KW-1185">Reference proteome</keyword>
<keyword evidence="2" id="KW-0812">Transmembrane</keyword>
<feature type="compositionally biased region" description="Basic and acidic residues" evidence="1">
    <location>
        <begin position="8"/>
        <end position="21"/>
    </location>
</feature>
<proteinExistence type="predicted"/>
<sequence>MPEALKLQQDEAAKGWRKETAPEEEEQDSSPDEVVKLSPHARAIRDVEDEELRSFFFGMSPWQFILIVAASSIVFFWIILEKIISCFDLSCSEECNLIRIRIGPKFSKIVLRLESIDAHSFTFFQNS</sequence>
<dbReference type="EnsemblPlants" id="Bo7g050450.1">
    <property type="protein sequence ID" value="Bo7g050450.1"/>
    <property type="gene ID" value="Bo7g050450"/>
</dbReference>
<reference evidence="3 4" key="1">
    <citation type="journal article" date="2014" name="Genome Biol.">
        <title>Transcriptome and methylome profiling reveals relics of genome dominance in the mesopolyploid Brassica oleracea.</title>
        <authorList>
            <person name="Parkin I.A."/>
            <person name="Koh C."/>
            <person name="Tang H."/>
            <person name="Robinson S.J."/>
            <person name="Kagale S."/>
            <person name="Clarke W.E."/>
            <person name="Town C.D."/>
            <person name="Nixon J."/>
            <person name="Krishnakumar V."/>
            <person name="Bidwell S.L."/>
            <person name="Denoeud F."/>
            <person name="Belcram H."/>
            <person name="Links M.G."/>
            <person name="Just J."/>
            <person name="Clarke C."/>
            <person name="Bender T."/>
            <person name="Huebert T."/>
            <person name="Mason A.S."/>
            <person name="Pires J.C."/>
            <person name="Barker G."/>
            <person name="Moore J."/>
            <person name="Walley P.G."/>
            <person name="Manoli S."/>
            <person name="Batley J."/>
            <person name="Edwards D."/>
            <person name="Nelson M.N."/>
            <person name="Wang X."/>
            <person name="Paterson A.H."/>
            <person name="King G."/>
            <person name="Bancroft I."/>
            <person name="Chalhoub B."/>
            <person name="Sharpe A.G."/>
        </authorList>
    </citation>
    <scope>NUCLEOTIDE SEQUENCE</scope>
    <source>
        <strain evidence="3 4">cv. TO1000</strain>
    </source>
</reference>